<dbReference type="Pfam" id="PF02576">
    <property type="entry name" value="RimP_N"/>
    <property type="match status" value="1"/>
</dbReference>
<evidence type="ECO:0000256" key="4">
    <source>
        <dbReference type="SAM" id="MobiDB-lite"/>
    </source>
</evidence>
<dbReference type="AlphaFoldDB" id="A0A918KTC3"/>
<dbReference type="InterPro" id="IPR036847">
    <property type="entry name" value="RimP_C_sf"/>
</dbReference>
<feature type="domain" description="Ribosome maturation factor RimP C-terminal" evidence="6">
    <location>
        <begin position="91"/>
        <end position="157"/>
    </location>
</feature>
<comment type="similarity">
    <text evidence="3">Belongs to the RimP family.</text>
</comment>
<comment type="function">
    <text evidence="3">Required for maturation of 30S ribosomal subunits.</text>
</comment>
<keyword evidence="8" id="KW-1185">Reference proteome</keyword>
<dbReference type="PANTHER" id="PTHR33867">
    <property type="entry name" value="RIBOSOME MATURATION FACTOR RIMP"/>
    <property type="match status" value="1"/>
</dbReference>
<evidence type="ECO:0000313" key="8">
    <source>
        <dbReference type="Proteomes" id="UP000600865"/>
    </source>
</evidence>
<dbReference type="PANTHER" id="PTHR33867:SF1">
    <property type="entry name" value="RIBOSOME MATURATION FACTOR RIMP"/>
    <property type="match status" value="1"/>
</dbReference>
<dbReference type="InterPro" id="IPR028989">
    <property type="entry name" value="RimP_N"/>
</dbReference>
<dbReference type="InterPro" id="IPR028998">
    <property type="entry name" value="RimP_C"/>
</dbReference>
<dbReference type="GO" id="GO:0000028">
    <property type="term" value="P:ribosomal small subunit assembly"/>
    <property type="evidence" value="ECO:0007669"/>
    <property type="project" value="TreeGrafter"/>
</dbReference>
<dbReference type="Pfam" id="PF17384">
    <property type="entry name" value="DUF150_C"/>
    <property type="match status" value="1"/>
</dbReference>
<keyword evidence="1 3" id="KW-0963">Cytoplasm</keyword>
<dbReference type="GO" id="GO:0005829">
    <property type="term" value="C:cytosol"/>
    <property type="evidence" value="ECO:0007669"/>
    <property type="project" value="TreeGrafter"/>
</dbReference>
<feature type="region of interest" description="Disordered" evidence="4">
    <location>
        <begin position="165"/>
        <end position="188"/>
    </location>
</feature>
<dbReference type="InterPro" id="IPR003728">
    <property type="entry name" value="Ribosome_maturation_RimP"/>
</dbReference>
<dbReference type="Gene3D" id="2.30.30.180">
    <property type="entry name" value="Ribosome maturation factor RimP, C-terminal domain"/>
    <property type="match status" value="1"/>
</dbReference>
<accession>A0A918KTC3</accession>
<dbReference type="RefSeq" id="WP_189587071.1">
    <property type="nucleotide sequence ID" value="NZ_BMYV01000003.1"/>
</dbReference>
<dbReference type="EMBL" id="BMYV01000003">
    <property type="protein sequence ID" value="GGX75356.1"/>
    <property type="molecule type" value="Genomic_DNA"/>
</dbReference>
<organism evidence="7 8">
    <name type="scientific">Litorimonas cladophorae</name>
    <dbReference type="NCBI Taxonomy" id="1220491"/>
    <lineage>
        <taxon>Bacteria</taxon>
        <taxon>Pseudomonadati</taxon>
        <taxon>Pseudomonadota</taxon>
        <taxon>Alphaproteobacteria</taxon>
        <taxon>Maricaulales</taxon>
        <taxon>Robiginitomaculaceae</taxon>
    </lineage>
</organism>
<evidence type="ECO:0000256" key="1">
    <source>
        <dbReference type="ARBA" id="ARBA00022490"/>
    </source>
</evidence>
<dbReference type="Gene3D" id="3.30.300.70">
    <property type="entry name" value="RimP-like superfamily, N-terminal"/>
    <property type="match status" value="1"/>
</dbReference>
<feature type="compositionally biased region" description="Basic and acidic residues" evidence="4">
    <location>
        <begin position="165"/>
        <end position="176"/>
    </location>
</feature>
<comment type="subcellular location">
    <subcellularLocation>
        <location evidence="3">Cytoplasm</location>
    </subcellularLocation>
</comment>
<reference evidence="7 8" key="1">
    <citation type="journal article" date="2014" name="Int. J. Syst. Evol. Microbiol.">
        <title>Complete genome sequence of Corynebacterium casei LMG S-19264T (=DSM 44701T), isolated from a smear-ripened cheese.</title>
        <authorList>
            <consortium name="US DOE Joint Genome Institute (JGI-PGF)"/>
            <person name="Walter F."/>
            <person name="Albersmeier A."/>
            <person name="Kalinowski J."/>
            <person name="Ruckert C."/>
        </authorList>
    </citation>
    <scope>NUCLEOTIDE SEQUENCE [LARGE SCALE GENOMIC DNA]</scope>
    <source>
        <strain evidence="7 8">KCTC 23968</strain>
    </source>
</reference>
<protein>
    <recommendedName>
        <fullName evidence="3">Ribosome maturation factor RimP</fullName>
    </recommendedName>
</protein>
<evidence type="ECO:0000259" key="5">
    <source>
        <dbReference type="Pfam" id="PF02576"/>
    </source>
</evidence>
<dbReference type="SUPFAM" id="SSF75420">
    <property type="entry name" value="YhbC-like, N-terminal domain"/>
    <property type="match status" value="1"/>
</dbReference>
<dbReference type="NCBIfam" id="NF000932">
    <property type="entry name" value="PRK00092.2-5"/>
    <property type="match status" value="1"/>
</dbReference>
<dbReference type="SUPFAM" id="SSF74942">
    <property type="entry name" value="YhbC-like, C-terminal domain"/>
    <property type="match status" value="1"/>
</dbReference>
<feature type="domain" description="Ribosome maturation factor RimP N-terminal" evidence="5">
    <location>
        <begin position="15"/>
        <end position="87"/>
    </location>
</feature>
<dbReference type="InterPro" id="IPR035956">
    <property type="entry name" value="RimP_N_sf"/>
</dbReference>
<gene>
    <name evidence="3 7" type="primary">rimP</name>
    <name evidence="7" type="ORF">GCM10011309_26970</name>
</gene>
<proteinExistence type="inferred from homology"/>
<dbReference type="CDD" id="cd01734">
    <property type="entry name" value="YlxS_C"/>
    <property type="match status" value="1"/>
</dbReference>
<name>A0A918KTC3_9PROT</name>
<feature type="compositionally biased region" description="Polar residues" evidence="4">
    <location>
        <begin position="178"/>
        <end position="188"/>
    </location>
</feature>
<evidence type="ECO:0000259" key="6">
    <source>
        <dbReference type="Pfam" id="PF17384"/>
    </source>
</evidence>
<dbReference type="GO" id="GO:0006412">
    <property type="term" value="P:translation"/>
    <property type="evidence" value="ECO:0007669"/>
    <property type="project" value="TreeGrafter"/>
</dbReference>
<evidence type="ECO:0000256" key="3">
    <source>
        <dbReference type="HAMAP-Rule" id="MF_01077"/>
    </source>
</evidence>
<evidence type="ECO:0000256" key="2">
    <source>
        <dbReference type="ARBA" id="ARBA00022517"/>
    </source>
</evidence>
<comment type="caution">
    <text evidence="7">The sequence shown here is derived from an EMBL/GenBank/DDBJ whole genome shotgun (WGS) entry which is preliminary data.</text>
</comment>
<dbReference type="Proteomes" id="UP000600865">
    <property type="component" value="Unassembled WGS sequence"/>
</dbReference>
<dbReference type="HAMAP" id="MF_01077">
    <property type="entry name" value="RimP"/>
    <property type="match status" value="1"/>
</dbReference>
<keyword evidence="2 3" id="KW-0690">Ribosome biogenesis</keyword>
<sequence>MKTKTNKDERILALAEPIAADLGLHIVRVRVMAGKRQTVQIMAERIKDGLMSVENCADLSRELSAIMEVEDPISDPYMLEVSSPGLDRPLTDLAAFEFYEGYMARIELDRLVEGRKRFRGTLAGVEDGHVDINLDGESDSTASIPFDWIAEAKLLITDELIKKGQEAKEAAQKDSESADSNSTAEKED</sequence>
<evidence type="ECO:0000313" key="7">
    <source>
        <dbReference type="EMBL" id="GGX75356.1"/>
    </source>
</evidence>